<dbReference type="Proteomes" id="UP001500063">
    <property type="component" value="Unassembled WGS sequence"/>
</dbReference>
<proteinExistence type="predicted"/>
<evidence type="ECO:0000313" key="2">
    <source>
        <dbReference type="EMBL" id="GAA0372376.1"/>
    </source>
</evidence>
<dbReference type="Pfam" id="PF10544">
    <property type="entry name" value="T5orf172"/>
    <property type="match status" value="1"/>
</dbReference>
<keyword evidence="3" id="KW-1185">Reference proteome</keyword>
<dbReference type="SMART" id="SM00974">
    <property type="entry name" value="T5orf172"/>
    <property type="match status" value="1"/>
</dbReference>
<accession>A0ABN0XTU8</accession>
<organism evidence="2 3">
    <name type="scientific">Streptomyces blastmyceticus</name>
    <dbReference type="NCBI Taxonomy" id="68180"/>
    <lineage>
        <taxon>Bacteria</taxon>
        <taxon>Bacillati</taxon>
        <taxon>Actinomycetota</taxon>
        <taxon>Actinomycetes</taxon>
        <taxon>Kitasatosporales</taxon>
        <taxon>Streptomycetaceae</taxon>
        <taxon>Streptomyces</taxon>
    </lineage>
</organism>
<sequence>MTQARRGVIYILTNPLIPGIVKIGRTARSVTERVREISRPTGVPADYEVIYDQVVGDAHAAEKEIHTLLRPHRINPQKEFFQTSVREAIHVVQDIAARYPIDEAQESVEFDALPALEDRMRRWLRRDLVSVKFVQFSDLCLIKWVIQPDFRELAAYENIFDLGVFGDGDCDHEELFCPSHNPPKENFKQFLELDSYSMIFTGLNILTEEASDYVAHLWEERKIHSPVRLKWNVVDTAYDMMGPEVEWRNILAKYGVGGRSSNVEPSIVPGVD</sequence>
<gene>
    <name evidence="2" type="ORF">GCM10010319_58200</name>
</gene>
<evidence type="ECO:0000259" key="1">
    <source>
        <dbReference type="SMART" id="SM00974"/>
    </source>
</evidence>
<dbReference type="EMBL" id="BAAABW010000028">
    <property type="protein sequence ID" value="GAA0372376.1"/>
    <property type="molecule type" value="Genomic_DNA"/>
</dbReference>
<evidence type="ECO:0000313" key="3">
    <source>
        <dbReference type="Proteomes" id="UP001500063"/>
    </source>
</evidence>
<dbReference type="RefSeq" id="WP_344122520.1">
    <property type="nucleotide sequence ID" value="NZ_BAAABW010000028.1"/>
</dbReference>
<feature type="domain" description="Bacteriophage T5 Orf172 DNA-binding" evidence="1">
    <location>
        <begin position="15"/>
        <end position="95"/>
    </location>
</feature>
<comment type="caution">
    <text evidence="2">The sequence shown here is derived from an EMBL/GenBank/DDBJ whole genome shotgun (WGS) entry which is preliminary data.</text>
</comment>
<name>A0ABN0XTU8_9ACTN</name>
<protein>
    <recommendedName>
        <fullName evidence="1">Bacteriophage T5 Orf172 DNA-binding domain-containing protein</fullName>
    </recommendedName>
</protein>
<reference evidence="2 3" key="1">
    <citation type="journal article" date="2019" name="Int. J. Syst. Evol. Microbiol.">
        <title>The Global Catalogue of Microorganisms (GCM) 10K type strain sequencing project: providing services to taxonomists for standard genome sequencing and annotation.</title>
        <authorList>
            <consortium name="The Broad Institute Genomics Platform"/>
            <consortium name="The Broad Institute Genome Sequencing Center for Infectious Disease"/>
            <person name="Wu L."/>
            <person name="Ma J."/>
        </authorList>
    </citation>
    <scope>NUCLEOTIDE SEQUENCE [LARGE SCALE GENOMIC DNA]</scope>
    <source>
        <strain evidence="2 3">JCM 4565</strain>
    </source>
</reference>
<dbReference type="InterPro" id="IPR018306">
    <property type="entry name" value="Phage_T5_Orf172_DNA-bd"/>
</dbReference>